<keyword evidence="2" id="KW-0732">Signal</keyword>
<evidence type="ECO:0000256" key="2">
    <source>
        <dbReference type="SAM" id="SignalP"/>
    </source>
</evidence>
<dbReference type="InterPro" id="IPR050902">
    <property type="entry name" value="ABC_Transporter_SBP"/>
</dbReference>
<evidence type="ECO:0000313" key="4">
    <source>
        <dbReference type="EMBL" id="MEK8132000.1"/>
    </source>
</evidence>
<organism evidence="4 5">
    <name type="scientific">Paenibacillus filicis</name>
    <dbReference type="NCBI Taxonomy" id="669464"/>
    <lineage>
        <taxon>Bacteria</taxon>
        <taxon>Bacillati</taxon>
        <taxon>Bacillota</taxon>
        <taxon>Bacilli</taxon>
        <taxon>Bacillales</taxon>
        <taxon>Paenibacillaceae</taxon>
        <taxon>Paenibacillus</taxon>
    </lineage>
</organism>
<accession>A0ABU9DV88</accession>
<dbReference type="Pfam" id="PF01497">
    <property type="entry name" value="Peripla_BP_2"/>
    <property type="match status" value="1"/>
</dbReference>
<comment type="caution">
    <text evidence="4">The sequence shown here is derived from an EMBL/GenBank/DDBJ whole genome shotgun (WGS) entry which is preliminary data.</text>
</comment>
<keyword evidence="5" id="KW-1185">Reference proteome</keyword>
<dbReference type="PANTHER" id="PTHR30535:SF34">
    <property type="entry name" value="MOLYBDATE-BINDING PROTEIN MOLA"/>
    <property type="match status" value="1"/>
</dbReference>
<reference evidence="4 5" key="1">
    <citation type="submission" date="2024-04" db="EMBL/GenBank/DDBJ databases">
        <title>draft genome sequnece of Paenibacillus filicis.</title>
        <authorList>
            <person name="Kim D.-U."/>
        </authorList>
    </citation>
    <scope>NUCLEOTIDE SEQUENCE [LARGE SCALE GENOMIC DNA]</scope>
    <source>
        <strain evidence="4 5">KACC14197</strain>
    </source>
</reference>
<dbReference type="PROSITE" id="PS50983">
    <property type="entry name" value="FE_B12_PBP"/>
    <property type="match status" value="1"/>
</dbReference>
<feature type="signal peptide" evidence="2">
    <location>
        <begin position="1"/>
        <end position="19"/>
    </location>
</feature>
<evidence type="ECO:0000259" key="3">
    <source>
        <dbReference type="PROSITE" id="PS50983"/>
    </source>
</evidence>
<dbReference type="Proteomes" id="UP001469365">
    <property type="component" value="Unassembled WGS sequence"/>
</dbReference>
<evidence type="ECO:0000256" key="1">
    <source>
        <dbReference type="ARBA" id="ARBA00008814"/>
    </source>
</evidence>
<dbReference type="EMBL" id="JBBPCC010000025">
    <property type="protein sequence ID" value="MEK8132000.1"/>
    <property type="molecule type" value="Genomic_DNA"/>
</dbReference>
<feature type="domain" description="Fe/B12 periplasmic-binding" evidence="3">
    <location>
        <begin position="58"/>
        <end position="317"/>
    </location>
</feature>
<comment type="similarity">
    <text evidence="1">Belongs to the bacterial solute-binding protein 8 family.</text>
</comment>
<feature type="chain" id="PRO_5047024756" evidence="2">
    <location>
        <begin position="20"/>
        <end position="322"/>
    </location>
</feature>
<dbReference type="SUPFAM" id="SSF53807">
    <property type="entry name" value="Helical backbone' metal receptor"/>
    <property type="match status" value="1"/>
</dbReference>
<gene>
    <name evidence="4" type="ORF">WMW72_29235</name>
</gene>
<dbReference type="InterPro" id="IPR002491">
    <property type="entry name" value="ABC_transptr_periplasmic_BD"/>
</dbReference>
<proteinExistence type="inferred from homology"/>
<name>A0ABU9DV88_9BACL</name>
<dbReference type="Gene3D" id="3.40.50.1980">
    <property type="entry name" value="Nitrogenase molybdenum iron protein domain"/>
    <property type="match status" value="2"/>
</dbReference>
<dbReference type="PANTHER" id="PTHR30535">
    <property type="entry name" value="VITAMIN B12-BINDING PROTEIN"/>
    <property type="match status" value="1"/>
</dbReference>
<sequence length="322" mass="34691">MLAIVLTCALAACGSSGHAGHTGSSLASESQLASGQTPFLTFRDASGQEIKLDRKPERIVMLNTELLDLLYQAGGAAVGRSTAPGYTPPEAARGVQEVGQINSVNMEEIFNLKPDLVIGQPLFHAKLRTQFQEANIPFSVLTVKSAQDISSNGKLMGQLADKEEAVTASLQRMEEQIKTMIGKLPQGKEPTFAMLTVMGNSPSIQKGSSIALDVAAGLHMKNVAEGLQVGPMGAVPFSMEKLAELNPDYLFWTVHGTEDSGLETIKKQLEGNPAWSSIKPVKEGKFYMLPSRWFVNNPGFELDKSYAYLAQIVYPESFGGKP</sequence>
<evidence type="ECO:0000313" key="5">
    <source>
        <dbReference type="Proteomes" id="UP001469365"/>
    </source>
</evidence>
<protein>
    <submittedName>
        <fullName evidence="4">ABC transporter substrate-binding protein</fullName>
    </submittedName>
</protein>
<dbReference type="RefSeq" id="WP_341419162.1">
    <property type="nucleotide sequence ID" value="NZ_JBBPCC010000025.1"/>
</dbReference>